<dbReference type="Pfam" id="PF00318">
    <property type="entry name" value="Ribosomal_S2"/>
    <property type="match status" value="1"/>
</dbReference>
<dbReference type="CDD" id="cd01425">
    <property type="entry name" value="RPS2"/>
    <property type="match status" value="1"/>
</dbReference>
<protein>
    <recommendedName>
        <fullName evidence="6">30S ribosomal protein S2</fullName>
    </recommendedName>
</protein>
<comment type="similarity">
    <text evidence="1">Belongs to the universal ribosomal protein uS2 family.</text>
</comment>
<dbReference type="InterPro" id="IPR023591">
    <property type="entry name" value="Ribosomal_uS2_flav_dom_sf"/>
</dbReference>
<dbReference type="NCBIfam" id="TIGR01011">
    <property type="entry name" value="rpsB_bact"/>
    <property type="match status" value="1"/>
</dbReference>
<dbReference type="InterPro" id="IPR001865">
    <property type="entry name" value="Ribosomal_uS2"/>
</dbReference>
<evidence type="ECO:0000256" key="2">
    <source>
        <dbReference type="ARBA" id="ARBA00022980"/>
    </source>
</evidence>
<accession>A0A382RCC1</accession>
<gene>
    <name evidence="5" type="ORF">METZ01_LOCUS347864</name>
</gene>
<dbReference type="PANTHER" id="PTHR12534:SF0">
    <property type="entry name" value="SMALL RIBOSOMAL SUBUNIT PROTEIN US2M"/>
    <property type="match status" value="1"/>
</dbReference>
<dbReference type="PANTHER" id="PTHR12534">
    <property type="entry name" value="30S RIBOSOMAL PROTEIN S2 PROKARYOTIC AND ORGANELLAR"/>
    <property type="match status" value="1"/>
</dbReference>
<evidence type="ECO:0000256" key="1">
    <source>
        <dbReference type="ARBA" id="ARBA00006242"/>
    </source>
</evidence>
<feature type="compositionally biased region" description="Low complexity" evidence="4">
    <location>
        <begin position="10"/>
        <end position="19"/>
    </location>
</feature>
<feature type="region of interest" description="Disordered" evidence="4">
    <location>
        <begin position="293"/>
        <end position="321"/>
    </location>
</feature>
<proteinExistence type="inferred from homology"/>
<dbReference type="PROSITE" id="PS00963">
    <property type="entry name" value="RIBOSOMAL_S2_2"/>
    <property type="match status" value="1"/>
</dbReference>
<organism evidence="5">
    <name type="scientific">marine metagenome</name>
    <dbReference type="NCBI Taxonomy" id="408172"/>
    <lineage>
        <taxon>unclassified sequences</taxon>
        <taxon>metagenomes</taxon>
        <taxon>ecological metagenomes</taxon>
    </lineage>
</organism>
<name>A0A382RCC1_9ZZZZ</name>
<dbReference type="InterPro" id="IPR005706">
    <property type="entry name" value="Ribosomal_uS2_bac/mit/plastid"/>
</dbReference>
<dbReference type="PRINTS" id="PR00395">
    <property type="entry name" value="RIBOSOMALS2"/>
</dbReference>
<dbReference type="SUPFAM" id="SSF52313">
    <property type="entry name" value="Ribosomal protein S2"/>
    <property type="match status" value="1"/>
</dbReference>
<dbReference type="InterPro" id="IPR018130">
    <property type="entry name" value="Ribosomal_uS2_CS"/>
</dbReference>
<keyword evidence="2" id="KW-0689">Ribosomal protein</keyword>
<dbReference type="Gene3D" id="1.10.287.610">
    <property type="entry name" value="Helix hairpin bin"/>
    <property type="match status" value="1"/>
</dbReference>
<evidence type="ECO:0000256" key="3">
    <source>
        <dbReference type="ARBA" id="ARBA00023274"/>
    </source>
</evidence>
<dbReference type="AlphaFoldDB" id="A0A382RCC1"/>
<feature type="non-terminal residue" evidence="5">
    <location>
        <position position="1"/>
    </location>
</feature>
<dbReference type="GO" id="GO:0022627">
    <property type="term" value="C:cytosolic small ribosomal subunit"/>
    <property type="evidence" value="ECO:0007669"/>
    <property type="project" value="TreeGrafter"/>
</dbReference>
<dbReference type="Gene3D" id="3.40.50.10490">
    <property type="entry name" value="Glucose-6-phosphate isomerase like protein, domain 1"/>
    <property type="match status" value="1"/>
</dbReference>
<evidence type="ECO:0000313" key="5">
    <source>
        <dbReference type="EMBL" id="SVC95010.1"/>
    </source>
</evidence>
<dbReference type="EMBL" id="UINC01120491">
    <property type="protein sequence ID" value="SVC95010.1"/>
    <property type="molecule type" value="Genomic_DNA"/>
</dbReference>
<feature type="region of interest" description="Disordered" evidence="4">
    <location>
        <begin position="1"/>
        <end position="27"/>
    </location>
</feature>
<evidence type="ECO:0008006" key="6">
    <source>
        <dbReference type="Google" id="ProtNLM"/>
    </source>
</evidence>
<dbReference type="GO" id="GO:0003735">
    <property type="term" value="F:structural constituent of ribosome"/>
    <property type="evidence" value="ECO:0007669"/>
    <property type="project" value="InterPro"/>
</dbReference>
<keyword evidence="3" id="KW-0687">Ribonucleoprotein</keyword>
<dbReference type="GO" id="GO:0006412">
    <property type="term" value="P:translation"/>
    <property type="evidence" value="ECO:0007669"/>
    <property type="project" value="InterPro"/>
</dbReference>
<feature type="compositionally biased region" description="Acidic residues" evidence="4">
    <location>
        <begin position="305"/>
        <end position="321"/>
    </location>
</feature>
<evidence type="ECO:0000256" key="4">
    <source>
        <dbReference type="SAM" id="MobiDB-lite"/>
    </source>
</evidence>
<dbReference type="PROSITE" id="PS00962">
    <property type="entry name" value="RIBOSOMAL_S2_1"/>
    <property type="match status" value="1"/>
</dbReference>
<dbReference type="HAMAP" id="MF_00291_B">
    <property type="entry name" value="Ribosomal_uS2_B"/>
    <property type="match status" value="1"/>
</dbReference>
<reference evidence="5" key="1">
    <citation type="submission" date="2018-05" db="EMBL/GenBank/DDBJ databases">
        <authorList>
            <person name="Lanie J.A."/>
            <person name="Ng W.-L."/>
            <person name="Kazmierczak K.M."/>
            <person name="Andrzejewski T.M."/>
            <person name="Davidsen T.M."/>
            <person name="Wayne K.J."/>
            <person name="Tettelin H."/>
            <person name="Glass J.I."/>
            <person name="Rusch D."/>
            <person name="Podicherti R."/>
            <person name="Tsui H.-C.T."/>
            <person name="Winkler M.E."/>
        </authorList>
    </citation>
    <scope>NUCLEOTIDE SEQUENCE</scope>
</reference>
<sequence>PDTSLESAEETPTQTLTLPPASPEEDLPVAPERVTMKSLLEAGVHFGHQTRRWQPRMKTYIFTQRNGIHIIDLQQTLVLLERTAQIMTDLVAHGGDVLFVGAKKQAQETIESEAIRCDSLYVNQRWLGGTLTNFPTIKSRIDHMRELEGRQERGELRRLSKREGLKREIELARLQKYFRGLRDMKKPPSALFVIDIEKERIAVEEGRKARIPIFALVDSNCDPDLVDYVIPGNDDAIRSIRLVTARMANAVIEGMHQRESIQLEEAAVESTQTIDSSEFTAFTTAEDYEDLATEEDLEDHVFLPDDYDQGQDEDEDEDDSN</sequence>